<dbReference type="Pfam" id="PF25065">
    <property type="entry name" value="RM3_Med14"/>
    <property type="match status" value="1"/>
</dbReference>
<name>A0A9D4K046_DREPO</name>
<reference evidence="2" key="1">
    <citation type="journal article" date="2019" name="bioRxiv">
        <title>The Genome of the Zebra Mussel, Dreissena polymorpha: A Resource for Invasive Species Research.</title>
        <authorList>
            <person name="McCartney M.A."/>
            <person name="Auch B."/>
            <person name="Kono T."/>
            <person name="Mallez S."/>
            <person name="Zhang Y."/>
            <person name="Obille A."/>
            <person name="Becker A."/>
            <person name="Abrahante J.E."/>
            <person name="Garbe J."/>
            <person name="Badalamenti J.P."/>
            <person name="Herman A."/>
            <person name="Mangelson H."/>
            <person name="Liachko I."/>
            <person name="Sullivan S."/>
            <person name="Sone E.D."/>
            <person name="Koren S."/>
            <person name="Silverstein K.A.T."/>
            <person name="Beckman K.B."/>
            <person name="Gohl D.M."/>
        </authorList>
    </citation>
    <scope>NUCLEOTIDE SEQUENCE</scope>
    <source>
        <strain evidence="2">Duluth1</strain>
        <tissue evidence="2">Whole animal</tissue>
    </source>
</reference>
<reference evidence="2" key="2">
    <citation type="submission" date="2020-11" db="EMBL/GenBank/DDBJ databases">
        <authorList>
            <person name="McCartney M.A."/>
            <person name="Auch B."/>
            <person name="Kono T."/>
            <person name="Mallez S."/>
            <person name="Becker A."/>
            <person name="Gohl D.M."/>
            <person name="Silverstein K.A.T."/>
            <person name="Koren S."/>
            <person name="Bechman K.B."/>
            <person name="Herman A."/>
            <person name="Abrahante J.E."/>
            <person name="Garbe J."/>
        </authorList>
    </citation>
    <scope>NUCLEOTIDE SEQUENCE</scope>
    <source>
        <strain evidence="2">Duluth1</strain>
        <tissue evidence="2">Whole animal</tissue>
    </source>
</reference>
<dbReference type="InterPro" id="IPR056879">
    <property type="entry name" value="RM3_Med14"/>
</dbReference>
<accession>A0A9D4K046</accession>
<organism evidence="2 3">
    <name type="scientific">Dreissena polymorpha</name>
    <name type="common">Zebra mussel</name>
    <name type="synonym">Mytilus polymorpha</name>
    <dbReference type="NCBI Taxonomy" id="45954"/>
    <lineage>
        <taxon>Eukaryota</taxon>
        <taxon>Metazoa</taxon>
        <taxon>Spiralia</taxon>
        <taxon>Lophotrochozoa</taxon>
        <taxon>Mollusca</taxon>
        <taxon>Bivalvia</taxon>
        <taxon>Autobranchia</taxon>
        <taxon>Heteroconchia</taxon>
        <taxon>Euheterodonta</taxon>
        <taxon>Imparidentia</taxon>
        <taxon>Neoheterodontei</taxon>
        <taxon>Myida</taxon>
        <taxon>Dreissenoidea</taxon>
        <taxon>Dreissenidae</taxon>
        <taxon>Dreissena</taxon>
    </lineage>
</organism>
<gene>
    <name evidence="2" type="ORF">DPMN_128424</name>
</gene>
<evidence type="ECO:0000259" key="1">
    <source>
        <dbReference type="Pfam" id="PF25065"/>
    </source>
</evidence>
<dbReference type="EMBL" id="JAIWYP010000005">
    <property type="protein sequence ID" value="KAH3826518.1"/>
    <property type="molecule type" value="Genomic_DNA"/>
</dbReference>
<evidence type="ECO:0000313" key="3">
    <source>
        <dbReference type="Proteomes" id="UP000828390"/>
    </source>
</evidence>
<evidence type="ECO:0000313" key="2">
    <source>
        <dbReference type="EMBL" id="KAH3826518.1"/>
    </source>
</evidence>
<sequence length="67" mass="7263">MEVFQKCWLSHNVVIVAGEVKDIPVALHVPVLYPCTTSEQLRITIDAQRGMLQAALPSVGQYAGLGV</sequence>
<dbReference type="Proteomes" id="UP000828390">
    <property type="component" value="Unassembled WGS sequence"/>
</dbReference>
<feature type="domain" description="Mediator of RNA polymerase II transcription subunit 14 RM3" evidence="1">
    <location>
        <begin position="16"/>
        <end position="60"/>
    </location>
</feature>
<dbReference type="AlphaFoldDB" id="A0A9D4K046"/>
<keyword evidence="3" id="KW-1185">Reference proteome</keyword>
<protein>
    <recommendedName>
        <fullName evidence="1">Mediator of RNA polymerase II transcription subunit 14 RM3 domain-containing protein</fullName>
    </recommendedName>
</protein>
<proteinExistence type="predicted"/>
<comment type="caution">
    <text evidence="2">The sequence shown here is derived from an EMBL/GenBank/DDBJ whole genome shotgun (WGS) entry which is preliminary data.</text>
</comment>